<feature type="chain" id="PRO_5045463290" evidence="1">
    <location>
        <begin position="25"/>
        <end position="359"/>
    </location>
</feature>
<dbReference type="Gene3D" id="3.40.710.10">
    <property type="entry name" value="DD-peptidase/beta-lactamase superfamily"/>
    <property type="match status" value="1"/>
</dbReference>
<keyword evidence="1" id="KW-0732">Signal</keyword>
<protein>
    <submittedName>
        <fullName evidence="3">D-alanyl-D-alanine carboxypeptidase</fullName>
    </submittedName>
</protein>
<proteinExistence type="predicted"/>
<keyword evidence="3" id="KW-0121">Carboxypeptidase</keyword>
<dbReference type="Proteomes" id="UP000248714">
    <property type="component" value="Unassembled WGS sequence"/>
</dbReference>
<evidence type="ECO:0000259" key="2">
    <source>
        <dbReference type="Pfam" id="PF00144"/>
    </source>
</evidence>
<dbReference type="Pfam" id="PF00144">
    <property type="entry name" value="Beta-lactamase"/>
    <property type="match status" value="1"/>
</dbReference>
<dbReference type="PANTHER" id="PTHR46825">
    <property type="entry name" value="D-ALANYL-D-ALANINE-CARBOXYPEPTIDASE/ENDOPEPTIDASE AMPH"/>
    <property type="match status" value="1"/>
</dbReference>
<gene>
    <name evidence="3" type="ORF">C8D87_10342</name>
</gene>
<dbReference type="RefSeq" id="WP_112227118.1">
    <property type="nucleotide sequence ID" value="NZ_QLTT01000003.1"/>
</dbReference>
<keyword evidence="3" id="KW-0645">Protease</keyword>
<reference evidence="3 4" key="1">
    <citation type="submission" date="2018-06" db="EMBL/GenBank/DDBJ databases">
        <title>Genomic Encyclopedia of Type Strains, Phase IV (KMG-IV): sequencing the most valuable type-strain genomes for metagenomic binning, comparative biology and taxonomic classification.</title>
        <authorList>
            <person name="Goeker M."/>
        </authorList>
    </citation>
    <scope>NUCLEOTIDE SEQUENCE [LARGE SCALE GENOMIC DNA]</scope>
    <source>
        <strain evidence="3 4">DSM 45479</strain>
    </source>
</reference>
<dbReference type="PANTHER" id="PTHR46825:SF7">
    <property type="entry name" value="D-ALANYL-D-ALANINE CARBOXYPEPTIDASE"/>
    <property type="match status" value="1"/>
</dbReference>
<evidence type="ECO:0000256" key="1">
    <source>
        <dbReference type="SAM" id="SignalP"/>
    </source>
</evidence>
<dbReference type="InterPro" id="IPR050491">
    <property type="entry name" value="AmpC-like"/>
</dbReference>
<feature type="domain" description="Beta-lactamase-related" evidence="2">
    <location>
        <begin position="33"/>
        <end position="345"/>
    </location>
</feature>
<dbReference type="InterPro" id="IPR001466">
    <property type="entry name" value="Beta-lactam-related"/>
</dbReference>
<evidence type="ECO:0000313" key="3">
    <source>
        <dbReference type="EMBL" id="RAS66703.1"/>
    </source>
</evidence>
<sequence length="359" mass="39032">MRTRFTATVIAAALLVATAGPAVAGTVDRAVVQQGLDEVVRAGLLGVQLRVTHDREHFTARSGKAELNTARPVPLNGRFRAGSITKTFVATVVLQLAGESRAELDAPVDRYLPGLVDQRITVRQLLQHTSGLYDHNDALPFDPAGFEQIRYKHWEPEELVALSTSRPLEFEPGTRREYSNTNYVVAGLLVEKITGRPLERVVEHRILKPLHLNDTLLPIDDDRIHGPHAHGYWAIDGKAVDITRFNPSVFWAEGNLVSTTKDLDTFFAALAGGRLLKPAQQRELTRTTAISPGYGLGVTVQVLPCGTTVWGHDGFVPGFGSLALTTPDTRKRAVLNVNTSAGEGDPSAGVEKILGEVFC</sequence>
<accession>A0ABX9ECP7</accession>
<dbReference type="GO" id="GO:0004180">
    <property type="term" value="F:carboxypeptidase activity"/>
    <property type="evidence" value="ECO:0007669"/>
    <property type="project" value="UniProtKB-KW"/>
</dbReference>
<feature type="signal peptide" evidence="1">
    <location>
        <begin position="1"/>
        <end position="24"/>
    </location>
</feature>
<dbReference type="SUPFAM" id="SSF56601">
    <property type="entry name" value="beta-lactamase/transpeptidase-like"/>
    <property type="match status" value="1"/>
</dbReference>
<organism evidence="3 4">
    <name type="scientific">Lentzea atacamensis</name>
    <dbReference type="NCBI Taxonomy" id="531938"/>
    <lineage>
        <taxon>Bacteria</taxon>
        <taxon>Bacillati</taxon>
        <taxon>Actinomycetota</taxon>
        <taxon>Actinomycetes</taxon>
        <taxon>Pseudonocardiales</taxon>
        <taxon>Pseudonocardiaceae</taxon>
        <taxon>Lentzea</taxon>
    </lineage>
</organism>
<evidence type="ECO:0000313" key="4">
    <source>
        <dbReference type="Proteomes" id="UP000248714"/>
    </source>
</evidence>
<dbReference type="EMBL" id="QLTT01000003">
    <property type="protein sequence ID" value="RAS66703.1"/>
    <property type="molecule type" value="Genomic_DNA"/>
</dbReference>
<keyword evidence="4" id="KW-1185">Reference proteome</keyword>
<comment type="caution">
    <text evidence="3">The sequence shown here is derived from an EMBL/GenBank/DDBJ whole genome shotgun (WGS) entry which is preliminary data.</text>
</comment>
<keyword evidence="3" id="KW-0378">Hydrolase</keyword>
<name>A0ABX9ECP7_9PSEU</name>
<dbReference type="InterPro" id="IPR012338">
    <property type="entry name" value="Beta-lactam/transpept-like"/>
</dbReference>